<dbReference type="InterPro" id="IPR054722">
    <property type="entry name" value="PolX-like_BBD"/>
</dbReference>
<evidence type="ECO:0000256" key="1">
    <source>
        <dbReference type="SAM" id="MobiDB-lite"/>
    </source>
</evidence>
<feature type="region of interest" description="Disordered" evidence="1">
    <location>
        <begin position="215"/>
        <end position="271"/>
    </location>
</feature>
<evidence type="ECO:0000259" key="2">
    <source>
        <dbReference type="Pfam" id="PF22936"/>
    </source>
</evidence>
<feature type="non-terminal residue" evidence="3">
    <location>
        <position position="374"/>
    </location>
</feature>
<dbReference type="Pfam" id="PF22936">
    <property type="entry name" value="Pol_BBD"/>
    <property type="match status" value="1"/>
</dbReference>
<sequence length="374" mass="43070">MRVHRADAIALSTSQVMSRSKIEKLNPFEFKDAALFPEWYYCFKQNFSQTVLSGRDFCKYSLEDYRLRIYGSGEAIDTAVNSVEHQFHECLTTLLEDKNFVEKDQFLNRACVEHEIIPKIDLTCELNLSKIDRRQYELRKRAFHGDYQPLVNHLLAYSVSPRDIWQTFRQLFIFSPIRMNSKQLKKFCESITEAKASSNDIAKQIANWYDEMDESKPSWRPVKDYASKSDSKYDMNGNMGNHHAKASGKNGKQGNSKRKPFKSNSEAYTSAQSKYSNNGRFVAEKSILHMSKNEDISVYSTCTFILDTGSDVHTVNDKSLLTNVRPISQTINIGNPRTVDTIGTLQIKFKDGHQQILPDVYYIPYLPNILSFHG</sequence>
<dbReference type="KEGG" id="clus:A9F13_51g00066"/>
<feature type="compositionally biased region" description="Polar residues" evidence="1">
    <location>
        <begin position="262"/>
        <end position="271"/>
    </location>
</feature>
<dbReference type="Proteomes" id="UP000195602">
    <property type="component" value="Unassembled WGS sequence"/>
</dbReference>
<proteinExistence type="predicted"/>
<comment type="caution">
    <text evidence="3">The sequence shown here is derived from an EMBL/GenBank/DDBJ whole genome shotgun (WGS) entry which is preliminary data.</text>
</comment>
<feature type="domain" description="Retrovirus-related Pol polyprotein from transposon TNT 1-94-like beta-barrel" evidence="2">
    <location>
        <begin position="304"/>
        <end position="368"/>
    </location>
</feature>
<evidence type="ECO:0000313" key="3">
    <source>
        <dbReference type="EMBL" id="OVF02852.1"/>
    </source>
</evidence>
<feature type="compositionally biased region" description="Basic and acidic residues" evidence="1">
    <location>
        <begin position="215"/>
        <end position="233"/>
    </location>
</feature>
<organism evidence="3 4">
    <name type="scientific">Clavispora lusitaniae</name>
    <name type="common">Candida lusitaniae</name>
    <dbReference type="NCBI Taxonomy" id="36911"/>
    <lineage>
        <taxon>Eukaryota</taxon>
        <taxon>Fungi</taxon>
        <taxon>Dikarya</taxon>
        <taxon>Ascomycota</taxon>
        <taxon>Saccharomycotina</taxon>
        <taxon>Pichiomycetes</taxon>
        <taxon>Metschnikowiaceae</taxon>
        <taxon>Clavispora</taxon>
    </lineage>
</organism>
<gene>
    <name evidence="3" type="ORF">A9F13_51g00066</name>
</gene>
<name>A0AA91PV55_CLALS</name>
<protein>
    <recommendedName>
        <fullName evidence="2">Retrovirus-related Pol polyprotein from transposon TNT 1-94-like beta-barrel domain-containing protein</fullName>
    </recommendedName>
</protein>
<accession>A0AA91PV55</accession>
<evidence type="ECO:0000313" key="4">
    <source>
        <dbReference type="Proteomes" id="UP000195602"/>
    </source>
</evidence>
<dbReference type="EMBL" id="LYUB02000049">
    <property type="protein sequence ID" value="OVF02852.1"/>
    <property type="molecule type" value="Genomic_DNA"/>
</dbReference>
<dbReference type="AlphaFoldDB" id="A0AA91PV55"/>
<reference evidence="3 4" key="1">
    <citation type="submission" date="2017-04" db="EMBL/GenBank/DDBJ databases">
        <title>Draft genome of the yeast Clavispora lusitaniae type strain CBS 6936.</title>
        <authorList>
            <person name="Durrens P."/>
            <person name="Klopp C."/>
            <person name="Biteau N."/>
            <person name="Fitton-Ouhabi V."/>
            <person name="Dementhon K."/>
            <person name="Accoceberry I."/>
            <person name="Sherman D.J."/>
            <person name="Noel T."/>
        </authorList>
    </citation>
    <scope>NUCLEOTIDE SEQUENCE [LARGE SCALE GENOMIC DNA]</scope>
    <source>
        <strain evidence="3 4">CBS 6936</strain>
    </source>
</reference>